<feature type="region of interest" description="Disordered" evidence="1">
    <location>
        <begin position="29"/>
        <end position="85"/>
    </location>
</feature>
<reference evidence="3 4" key="1">
    <citation type="submission" date="2024-08" db="EMBL/GenBank/DDBJ databases">
        <title>Insights into the chromosomal genome structure of Flemingia macrophylla.</title>
        <authorList>
            <person name="Ding Y."/>
            <person name="Zhao Y."/>
            <person name="Bi W."/>
            <person name="Wu M."/>
            <person name="Zhao G."/>
            <person name="Gong Y."/>
            <person name="Li W."/>
            <person name="Zhang P."/>
        </authorList>
    </citation>
    <scope>NUCLEOTIDE SEQUENCE [LARGE SCALE GENOMIC DNA]</scope>
    <source>
        <strain evidence="3">DYQJB</strain>
        <tissue evidence="3">Leaf</tissue>
    </source>
</reference>
<accession>A0ABD1MB14</accession>
<evidence type="ECO:0000313" key="4">
    <source>
        <dbReference type="Proteomes" id="UP001603857"/>
    </source>
</evidence>
<dbReference type="AlphaFoldDB" id="A0ABD1MB14"/>
<keyword evidence="2" id="KW-0732">Signal</keyword>
<feature type="compositionally biased region" description="Pro residues" evidence="1">
    <location>
        <begin position="39"/>
        <end position="52"/>
    </location>
</feature>
<evidence type="ECO:0008006" key="5">
    <source>
        <dbReference type="Google" id="ProtNLM"/>
    </source>
</evidence>
<feature type="signal peptide" evidence="2">
    <location>
        <begin position="1"/>
        <end position="20"/>
    </location>
</feature>
<sequence>MNFIARFCLLFLLLTYAVMSFAINNPKGDLNSNIDDYPDPGPNPSHTPPPLTPDNRKMKISVDDYPGVGPNPKHRPGHPPIQFHV</sequence>
<gene>
    <name evidence="3" type="ORF">Fmac_014187</name>
</gene>
<feature type="chain" id="PRO_5044836898" description="Transmembrane protein" evidence="2">
    <location>
        <begin position="21"/>
        <end position="85"/>
    </location>
</feature>
<keyword evidence="4" id="KW-1185">Reference proteome</keyword>
<dbReference type="EMBL" id="JBGMDY010000005">
    <property type="protein sequence ID" value="KAL2332974.1"/>
    <property type="molecule type" value="Genomic_DNA"/>
</dbReference>
<organism evidence="3 4">
    <name type="scientific">Flemingia macrophylla</name>
    <dbReference type="NCBI Taxonomy" id="520843"/>
    <lineage>
        <taxon>Eukaryota</taxon>
        <taxon>Viridiplantae</taxon>
        <taxon>Streptophyta</taxon>
        <taxon>Embryophyta</taxon>
        <taxon>Tracheophyta</taxon>
        <taxon>Spermatophyta</taxon>
        <taxon>Magnoliopsida</taxon>
        <taxon>eudicotyledons</taxon>
        <taxon>Gunneridae</taxon>
        <taxon>Pentapetalae</taxon>
        <taxon>rosids</taxon>
        <taxon>fabids</taxon>
        <taxon>Fabales</taxon>
        <taxon>Fabaceae</taxon>
        <taxon>Papilionoideae</taxon>
        <taxon>50 kb inversion clade</taxon>
        <taxon>NPAAA clade</taxon>
        <taxon>indigoferoid/millettioid clade</taxon>
        <taxon>Phaseoleae</taxon>
        <taxon>Flemingia</taxon>
    </lineage>
</organism>
<dbReference type="Proteomes" id="UP001603857">
    <property type="component" value="Unassembled WGS sequence"/>
</dbReference>
<protein>
    <recommendedName>
        <fullName evidence="5">Transmembrane protein</fullName>
    </recommendedName>
</protein>
<comment type="caution">
    <text evidence="3">The sequence shown here is derived from an EMBL/GenBank/DDBJ whole genome shotgun (WGS) entry which is preliminary data.</text>
</comment>
<evidence type="ECO:0000313" key="3">
    <source>
        <dbReference type="EMBL" id="KAL2332974.1"/>
    </source>
</evidence>
<name>A0ABD1MB14_9FABA</name>
<evidence type="ECO:0000256" key="2">
    <source>
        <dbReference type="SAM" id="SignalP"/>
    </source>
</evidence>
<evidence type="ECO:0000256" key="1">
    <source>
        <dbReference type="SAM" id="MobiDB-lite"/>
    </source>
</evidence>
<proteinExistence type="predicted"/>